<dbReference type="AGR" id="HGNC:16847"/>
<dbReference type="DNASU" id="102723547"/>
<proteinExistence type="predicted"/>
<dbReference type="GeneTree" id="ENSGT00390000012766"/>
<dbReference type="KEGG" id="hsa:102723547"/>
<dbReference type="EMBL" id="AC244102">
    <property type="status" value="NOT_ANNOTATED_CDS"/>
    <property type="molecule type" value="Genomic_DNA"/>
</dbReference>
<name>A0A1W2PPV0_HUMAN</name>
<dbReference type="CTD" id="102723547"/>
<feature type="region of interest" description="Disordered" evidence="1">
    <location>
        <begin position="67"/>
        <end position="127"/>
    </location>
</feature>
<dbReference type="MANE-Select" id="ENST00000638741.2">
    <property type="protein sequence ID" value="ENSP00000491733.1"/>
    <property type="RefSeq nucleotide sequence ID" value="NM_001395334.1"/>
    <property type="RefSeq protein sequence ID" value="NP_001382263.1"/>
</dbReference>
<reference evidence="2" key="5">
    <citation type="submission" date="2025-09" db="UniProtKB">
        <authorList>
            <consortium name="Ensembl"/>
        </authorList>
    </citation>
    <scope>IDENTIFICATION</scope>
</reference>
<gene>
    <name evidence="2" type="primary">CSAG2</name>
</gene>
<accession>A0A1W2PPV0</accession>
<protein>
    <submittedName>
        <fullName evidence="2">CSAG family member 2</fullName>
    </submittedName>
</protein>
<dbReference type="Bgee" id="ENSG00000268902">
    <property type="expression patterns" value="Expressed in male germ line stem cell (sensu Vertebrata) in testis and 60 other cell types or tissues"/>
</dbReference>
<reference evidence="2" key="4">
    <citation type="submission" date="2025-08" db="UniProtKB">
        <authorList>
            <consortium name="Ensembl"/>
        </authorList>
    </citation>
    <scope>IDENTIFICATION</scope>
</reference>
<dbReference type="OrthoDB" id="9463122at2759"/>
<dbReference type="ExpressionAtlas" id="A0A1W2PPV0">
    <property type="expression patterns" value="baseline and differential"/>
</dbReference>
<evidence type="ECO:0000313" key="3">
    <source>
        <dbReference type="Proteomes" id="UP000005640"/>
    </source>
</evidence>
<evidence type="ECO:0000313" key="2">
    <source>
        <dbReference type="Ensembl" id="ENSP00000491733.1"/>
    </source>
</evidence>
<dbReference type="AlphaFoldDB" id="A0A1W2PPV0"/>
<organism evidence="2 3">
    <name type="scientific">Homo sapiens</name>
    <name type="common">Human</name>
    <dbReference type="NCBI Taxonomy" id="9606"/>
    <lineage>
        <taxon>Eukaryota</taxon>
        <taxon>Metazoa</taxon>
        <taxon>Chordata</taxon>
        <taxon>Craniata</taxon>
        <taxon>Vertebrata</taxon>
        <taxon>Euteleostomi</taxon>
        <taxon>Mammalia</taxon>
        <taxon>Eutheria</taxon>
        <taxon>Euarchontoglires</taxon>
        <taxon>Primates</taxon>
        <taxon>Haplorrhini</taxon>
        <taxon>Catarrhini</taxon>
        <taxon>Hominidae</taxon>
        <taxon>Homo</taxon>
    </lineage>
</organism>
<dbReference type="Antibodypedia" id="78249">
    <property type="antibodies" value="21 antibodies from 2 providers"/>
</dbReference>
<dbReference type="VEuPathDB" id="HostDB:ENSG00000268902"/>
<dbReference type="RefSeq" id="NP_001382263.1">
    <property type="nucleotide sequence ID" value="NM_001395334.1"/>
</dbReference>
<dbReference type="HGNC" id="HGNC:16847">
    <property type="gene designation" value="CSAG2"/>
</dbReference>
<dbReference type="Proteomes" id="UP000005640">
    <property type="component" value="Chromosome X"/>
</dbReference>
<reference evidence="2 3" key="1">
    <citation type="journal article" date="2001" name="Nature">
        <title>Initial sequencing and analysis of the human genome.</title>
        <authorList>
            <consortium name="International Human Genome Sequencing Consortium"/>
            <person name="Lander E.S."/>
            <person name="Linton L.M."/>
            <person name="Birren B."/>
            <person name="Nusbaum C."/>
            <person name="Zody M.C."/>
            <person name="Baldwin J."/>
            <person name="Devon K."/>
            <person name="Dewar K."/>
            <person name="Doyle M."/>
            <person name="FitzHugh W."/>
            <person name="Funke R."/>
            <person name="Gage D."/>
            <person name="Harris K."/>
            <person name="Heaford A."/>
            <person name="Howland J."/>
            <person name="Kann L."/>
            <person name="Lehoczky J."/>
            <person name="LeVine R."/>
            <person name="McEwan P."/>
            <person name="McKernan K."/>
            <person name="Meldrim J."/>
            <person name="Mesirov J.P."/>
            <person name="Miranda C."/>
            <person name="Morris W."/>
            <person name="Naylor J."/>
            <person name="Raymond C."/>
            <person name="Rosetti M."/>
            <person name="Santos R."/>
            <person name="Sheridan A."/>
            <person name="Sougnez C."/>
            <person name="Stange-Thomann N."/>
            <person name="Stojanovic N."/>
            <person name="Subramanian A."/>
            <person name="Wyman D."/>
            <person name="Rogers J."/>
            <person name="Sulston J."/>
            <person name="Ainscough R."/>
            <person name="Beck S."/>
            <person name="Bentley D."/>
            <person name="Burton J."/>
            <person name="Clee C."/>
            <person name="Carter N."/>
            <person name="Coulson A."/>
            <person name="Deadman R."/>
            <person name="Deloukas P."/>
            <person name="Dunham A."/>
            <person name="Dunham I."/>
            <person name="Durbin R."/>
            <person name="French L."/>
            <person name="Grafham D."/>
            <person name="Gregory S."/>
            <person name="Hubbard T."/>
            <person name="Humphray S."/>
            <person name="Hunt A."/>
            <person name="Jones M."/>
            <person name="Lloyd C."/>
            <person name="McMurray A."/>
            <person name="Matthews L."/>
            <person name="Mercer S."/>
            <person name="Milne S."/>
            <person name="Mullikin J.C."/>
            <person name="Mungall A."/>
            <person name="Plumb R."/>
            <person name="Ross M."/>
            <person name="Shownkeen R."/>
            <person name="Sims S."/>
            <person name="Waterston R.H."/>
            <person name="Wilson R.K."/>
            <person name="Hillier L.W."/>
            <person name="McPherson J.D."/>
            <person name="Marra M.A."/>
            <person name="Mardis E.R."/>
            <person name="Fulton L.A."/>
            <person name="Chinwalla A.T."/>
            <person name="Pepin K.H."/>
            <person name="Gish W.R."/>
            <person name="Chissoe S.L."/>
            <person name="Wendl M.C."/>
            <person name="Delehaunty K.D."/>
            <person name="Miner T.L."/>
            <person name="Delehaunty A."/>
            <person name="Kramer J.B."/>
            <person name="Cook L.L."/>
            <person name="Fulton R.S."/>
            <person name="Johnson D.L."/>
            <person name="Minx P.J."/>
            <person name="Clifton S.W."/>
            <person name="Hawkins T."/>
            <person name="Branscomb E."/>
            <person name="Predki P."/>
            <person name="Richardson P."/>
            <person name="Wenning S."/>
            <person name="Slezak T."/>
            <person name="Doggett N."/>
            <person name="Cheng J.F."/>
            <person name="Olsen A."/>
            <person name="Lucas S."/>
            <person name="Elkin C."/>
            <person name="Uberbacher E."/>
            <person name="Frazier M."/>
            <person name="Gibbs R.A."/>
            <person name="Muzny D.M."/>
            <person name="Scherer S.E."/>
            <person name="Bouck J.B."/>
            <person name="Sodergren E.J."/>
            <person name="Worley K.C."/>
            <person name="Rives C.M."/>
            <person name="Gorrell J.H."/>
            <person name="Metzker M.L."/>
            <person name="Naylor S.L."/>
            <person name="Kucherlapati R.S."/>
            <person name="Nelson D.L."/>
            <person name="Weinstock G.M."/>
            <person name="Sakaki Y."/>
            <person name="Fujiyama A."/>
            <person name="Hattori M."/>
            <person name="Yada T."/>
            <person name="Toyoda A."/>
            <person name="Itoh T."/>
            <person name="Kawagoe C."/>
            <person name="Watanabe H."/>
            <person name="Totoki Y."/>
            <person name="Taylor T."/>
            <person name="Weissenbach J."/>
            <person name="Heilig R."/>
            <person name="Saurin W."/>
            <person name="Artiguenave F."/>
            <person name="Brottier P."/>
            <person name="Bruls T."/>
            <person name="Pelletier E."/>
            <person name="Robert C."/>
            <person name="Wincker P."/>
            <person name="Smith D.R."/>
            <person name="Doucette-Stamm L."/>
            <person name="Rubenfield M."/>
            <person name="Weinstock K."/>
            <person name="Lee H.M."/>
            <person name="Dubois J."/>
            <person name="Rosenthal A."/>
            <person name="Platzer M."/>
            <person name="Nyakatura G."/>
            <person name="Taudien S."/>
            <person name="Rump A."/>
            <person name="Yang H."/>
            <person name="Yu J."/>
            <person name="Wang J."/>
            <person name="Huang G."/>
            <person name="Gu J."/>
            <person name="Hood L."/>
            <person name="Rowen L."/>
            <person name="Madan A."/>
            <person name="Qin S."/>
            <person name="Davis R.W."/>
            <person name="Federspiel N.A."/>
            <person name="Abola A.P."/>
            <person name="Proctor M.J."/>
            <person name="Myers R.M."/>
            <person name="Schmutz J."/>
            <person name="Dickson M."/>
            <person name="Grimwood J."/>
            <person name="Cox D.R."/>
            <person name="Olson M.V."/>
            <person name="Kaul R."/>
            <person name="Raymond C."/>
            <person name="Shimizu N."/>
            <person name="Kawasaki K."/>
            <person name="Minoshima S."/>
            <person name="Evans G.A."/>
            <person name="Athanasiou M."/>
            <person name="Schultz R."/>
            <person name="Roe B.A."/>
            <person name="Chen F."/>
            <person name="Pan H."/>
            <person name="Ramser J."/>
            <person name="Lehrach H."/>
            <person name="Reinhardt R."/>
            <person name="McCombie W.R."/>
            <person name="de la Bastide M."/>
            <person name="Dedhia N."/>
            <person name="Blocker H."/>
            <person name="Hornischer K."/>
            <person name="Nordsiek G."/>
            <person name="Agarwala R."/>
            <person name="Aravind L."/>
            <person name="Bailey J.A."/>
            <person name="Bateman A."/>
            <person name="Batzoglou S."/>
            <person name="Birney E."/>
            <person name="Bork P."/>
            <person name="Brown D.G."/>
            <person name="Burge C.B."/>
            <person name="Cerutti L."/>
            <person name="Chen H.C."/>
            <person name="Church D."/>
            <person name="Clamp M."/>
            <person name="Copley R.R."/>
            <person name="Doerks T."/>
            <person name="Eddy S.R."/>
            <person name="Eichler E.E."/>
            <person name="Furey T.S."/>
            <person name="Galagan J."/>
            <person name="Gilbert J.G."/>
            <person name="Harmon C."/>
            <person name="Hayashizaki Y."/>
            <person name="Haussler D."/>
            <person name="Hermjakob H."/>
            <person name="Hokamp K."/>
            <person name="Jang W."/>
            <person name="Johnson L.S."/>
            <person name="Jones T.A."/>
            <person name="Kasif S."/>
            <person name="Kaspryzk A."/>
            <person name="Kennedy S."/>
            <person name="Kent W.J."/>
            <person name="Kitts P."/>
            <person name="Koonin E.V."/>
            <person name="Korf I."/>
            <person name="Kulp D."/>
            <person name="Lancet D."/>
            <person name="Lowe T.M."/>
            <person name="McLysaght A."/>
            <person name="Mikkelsen T."/>
            <person name="Moran J.V."/>
            <person name="Mulder N."/>
            <person name="Pollara V.J."/>
            <person name="Ponting C.P."/>
            <person name="Schuler G."/>
            <person name="Schultz J."/>
            <person name="Slater G."/>
            <person name="Smit A.F."/>
            <person name="Stupka E."/>
            <person name="Szustakowski J."/>
            <person name="Thierry-Mieg D."/>
            <person name="Thierry-Mieg J."/>
            <person name="Wagner L."/>
            <person name="Wallis J."/>
            <person name="Wheeler R."/>
            <person name="Williams A."/>
            <person name="Wolf Y.I."/>
            <person name="Wolfe K.H."/>
            <person name="Yang S.P."/>
            <person name="Yeh R.F."/>
            <person name="Collins F."/>
            <person name="Guyer M.S."/>
            <person name="Peterson J."/>
            <person name="Felsenfeld A."/>
            <person name="Wetterstrand K.A."/>
            <person name="Patrinos A."/>
            <person name="Morgan M.J."/>
            <person name="de Jong P."/>
            <person name="Catanese J.J."/>
            <person name="Osoegawa K."/>
            <person name="Shizuya H."/>
            <person name="Choi S."/>
            <person name="Chen Y.J."/>
        </authorList>
    </citation>
    <scope>NUCLEOTIDE SEQUENCE [LARGE SCALE GENOMIC DNA]</scope>
</reference>
<keyword evidence="3" id="KW-1185">Reference proteome</keyword>
<sequence>MWMGLIQLVEGVKRKDQGFLEKEFYHKTNIKMRCEFLACWPAFTVLGEAWRDQVDWSRLLRDTGLVKMSRKPRASSPLSNNHPPTPKRRGSGRHPLNPGPEALSKFPRQPGREKGPIKEVPGTKGSP</sequence>
<evidence type="ECO:0000256" key="1">
    <source>
        <dbReference type="SAM" id="MobiDB-lite"/>
    </source>
</evidence>
<dbReference type="Ensembl" id="ENST00000638741.2">
    <property type="protein sequence ID" value="ENSP00000491733.1"/>
    <property type="gene ID" value="ENSG00000268902.5"/>
</dbReference>
<dbReference type="DisGeNET" id="102723547"/>
<reference evidence="2 3" key="3">
    <citation type="journal article" date="2005" name="Nature">
        <title>The DNA sequence of the human X chromosome.</title>
        <authorList>
            <person name="Ross M.T."/>
            <person name="Grafham D.V."/>
            <person name="Coffey A.J."/>
            <person name="Scherer S."/>
            <person name="McLay K."/>
            <person name="Muzny D."/>
            <person name="Platzer M."/>
            <person name="Howell G.R."/>
            <person name="Burrows C."/>
            <person name="Bird C.P."/>
            <person name="Frankish A."/>
            <person name="Lovell F.L."/>
            <person name="Howe K.L."/>
            <person name="Ashurst J.L."/>
            <person name="Fulton R.S."/>
            <person name="Sudbrak R."/>
            <person name="Wen G."/>
            <person name="Jones M.C."/>
            <person name="Hurles M.E."/>
            <person name="Andrews T.D."/>
            <person name="Scott C.E."/>
            <person name="Searle S."/>
            <person name="Ramser J."/>
            <person name="Whittaker A."/>
            <person name="Deadman R."/>
            <person name="Carter N.P."/>
            <person name="Hunt S.E."/>
            <person name="Chen R."/>
            <person name="Cree A."/>
            <person name="Gunaratne P."/>
            <person name="Havlak P."/>
            <person name="Hodgson A."/>
            <person name="Metzker M.L."/>
            <person name="Richards S."/>
            <person name="Scott G."/>
            <person name="Steffen D."/>
            <person name="Sodergren E."/>
            <person name="Wheeler D.A."/>
            <person name="Worley K.C."/>
            <person name="Ainscough R."/>
            <person name="Ambrose K.D."/>
            <person name="Ansari-Lari M.A."/>
            <person name="Aradhya S."/>
            <person name="Ashwell R.I."/>
            <person name="Babbage A.K."/>
            <person name="Bagguley C.L."/>
            <person name="Ballabio A."/>
            <person name="Banerjee R."/>
            <person name="Barker G.E."/>
            <person name="Barlow K.F."/>
            <person name="Barrett I.P."/>
            <person name="Bates K.N."/>
            <person name="Beare D.M."/>
            <person name="Beasley H."/>
            <person name="Beasley O."/>
            <person name="Beck A."/>
            <person name="Bethel G."/>
            <person name="Blechschmidt K."/>
            <person name="Brady N."/>
            <person name="Bray-Allen S."/>
            <person name="Bridgeman A.M."/>
            <person name="Brown A.J."/>
            <person name="Brown M.J."/>
            <person name="Bonnin D."/>
            <person name="Bruford E.A."/>
            <person name="Buhay C."/>
            <person name="Burch P."/>
            <person name="Burford D."/>
            <person name="Burgess J."/>
            <person name="Burrill W."/>
            <person name="Burton J."/>
            <person name="Bye J.M."/>
            <person name="Carder C."/>
            <person name="Carrel L."/>
            <person name="Chako J."/>
            <person name="Chapman J.C."/>
            <person name="Chavez D."/>
            <person name="Chen E."/>
            <person name="Chen G."/>
            <person name="Chen Y."/>
            <person name="Chen Z."/>
            <person name="Chinault C."/>
            <person name="Ciccodicola A."/>
            <person name="Clark S.Y."/>
            <person name="Clarke G."/>
            <person name="Clee C.M."/>
            <person name="Clegg S."/>
            <person name="Clerc-Blankenburg K."/>
            <person name="Clifford K."/>
            <person name="Cobley V."/>
            <person name="Cole C.G."/>
            <person name="Conquer J.S."/>
            <person name="Corby N."/>
            <person name="Connor R.E."/>
            <person name="David R."/>
            <person name="Davies J."/>
            <person name="Davis C."/>
            <person name="Davis J."/>
            <person name="Delgado O."/>
            <person name="Deshazo D."/>
            <person name="Dhami P."/>
            <person name="Ding Y."/>
            <person name="Dinh H."/>
            <person name="Dodsworth S."/>
            <person name="Draper H."/>
            <person name="Dugan-Rocha S."/>
            <person name="Dunham A."/>
            <person name="Dunn M."/>
            <person name="Durbin K.J."/>
            <person name="Dutta I."/>
            <person name="Eades T."/>
            <person name="Ellwood M."/>
            <person name="Emery-Cohen A."/>
            <person name="Errington H."/>
            <person name="Evans K.L."/>
            <person name="Faulkner L."/>
            <person name="Francis F."/>
            <person name="Frankland J."/>
            <person name="Fraser A.E."/>
            <person name="Galgoczy P."/>
            <person name="Gilbert J."/>
            <person name="Gill R."/>
            <person name="Glockner G."/>
            <person name="Gregory S.G."/>
            <person name="Gribble S."/>
            <person name="Griffiths C."/>
            <person name="Grocock R."/>
            <person name="Gu Y."/>
            <person name="Gwilliam R."/>
            <person name="Hamilton C."/>
            <person name="Hart E.A."/>
            <person name="Hawes A."/>
            <person name="Heath P.D."/>
            <person name="Heitmann K."/>
            <person name="Hennig S."/>
            <person name="Hernandez J."/>
            <person name="Hinzmann B."/>
            <person name="Ho S."/>
            <person name="Hoffs M."/>
            <person name="Howden P.J."/>
            <person name="Huckle E.J."/>
            <person name="Hume J."/>
            <person name="Hunt P.J."/>
            <person name="Hunt A.R."/>
            <person name="Isherwood J."/>
            <person name="Jacob L."/>
            <person name="Johnson D."/>
            <person name="Jones S."/>
            <person name="de Jong P.J."/>
            <person name="Joseph S.S."/>
            <person name="Keenan S."/>
            <person name="Kelly S."/>
            <person name="Kershaw J.K."/>
            <person name="Khan Z."/>
            <person name="Kioschis P."/>
            <person name="Klages S."/>
            <person name="Knights A.J."/>
            <person name="Kosiura A."/>
            <person name="Kovar-Smith C."/>
            <person name="Laird G.K."/>
            <person name="Langford C."/>
            <person name="Lawlor S."/>
            <person name="Leversha M."/>
            <person name="Lewis L."/>
            <person name="Liu W."/>
            <person name="Lloyd C."/>
            <person name="Lloyd D.M."/>
            <person name="Loulseged H."/>
            <person name="Loveland J.E."/>
            <person name="Lovell J.D."/>
            <person name="Lozado R."/>
            <person name="Lu J."/>
            <person name="Lyne R."/>
            <person name="Ma J."/>
            <person name="Maheshwari M."/>
            <person name="Matthews L.H."/>
            <person name="McDowall J."/>
            <person name="McLaren S."/>
            <person name="McMurray A."/>
            <person name="Meidl P."/>
            <person name="Meitinger T."/>
            <person name="Milne S."/>
            <person name="Miner G."/>
            <person name="Mistry S.L."/>
            <person name="Morgan M."/>
            <person name="Morris S."/>
            <person name="Muller I."/>
            <person name="Mullikin J.C."/>
            <person name="Nguyen N."/>
            <person name="Nordsiek G."/>
            <person name="Nyakatura G."/>
            <person name="O'Dell C.N."/>
            <person name="Okwuonu G."/>
            <person name="Palmer S."/>
            <person name="Pandian R."/>
            <person name="Parker D."/>
            <person name="Parrish J."/>
            <person name="Pasternak S."/>
            <person name="Patel D."/>
            <person name="Pearce A.V."/>
            <person name="Pearson D.M."/>
            <person name="Pelan S.E."/>
            <person name="Perez L."/>
            <person name="Porter K.M."/>
            <person name="Ramsey Y."/>
            <person name="Reichwald K."/>
            <person name="Rhodes S."/>
            <person name="Ridler K.A."/>
            <person name="Schlessinger D."/>
            <person name="Schueler M.G."/>
            <person name="Sehra H.K."/>
            <person name="Shaw-Smith C."/>
            <person name="Shen H."/>
            <person name="Sheridan E.M."/>
            <person name="Shownkeen R."/>
            <person name="Skuce C.D."/>
            <person name="Smith M.L."/>
            <person name="Sotheran E.C."/>
            <person name="Steingruber H.E."/>
            <person name="Steward C.A."/>
            <person name="Storey R."/>
            <person name="Swann R.M."/>
            <person name="Swarbreck D."/>
            <person name="Tabor P.E."/>
            <person name="Taudien S."/>
            <person name="Taylor T."/>
            <person name="Teague B."/>
            <person name="Thomas K."/>
            <person name="Thorpe A."/>
            <person name="Timms K."/>
            <person name="Tracey A."/>
            <person name="Trevanion S."/>
            <person name="Tromans A.C."/>
            <person name="d'Urso M."/>
            <person name="Verduzco D."/>
            <person name="Villasana D."/>
            <person name="Waldron L."/>
            <person name="Wall M."/>
            <person name="Wang Q."/>
            <person name="Warren J."/>
            <person name="Warry G.L."/>
            <person name="Wei X."/>
            <person name="West A."/>
            <person name="Whitehead S.L."/>
            <person name="Whiteley M.N."/>
            <person name="Wilkinson J.E."/>
            <person name="Willey D.L."/>
            <person name="Williams G."/>
            <person name="Williams L."/>
            <person name="Williamson A."/>
            <person name="Williamson H."/>
            <person name="Wilming L."/>
            <person name="Woodmansey R.L."/>
            <person name="Wray P.W."/>
            <person name="Yen J."/>
            <person name="Zhang J."/>
            <person name="Zhou J."/>
            <person name="Zoghbi H."/>
            <person name="Zorilla S."/>
            <person name="Buck D."/>
            <person name="Reinhardt R."/>
            <person name="Poustka A."/>
            <person name="Rosenthal A."/>
            <person name="Lehrach H."/>
            <person name="Meindl A."/>
            <person name="Minx P.J."/>
            <person name="Hillier L.W."/>
            <person name="Willard H.F."/>
            <person name="Wilson R.K."/>
            <person name="Waterston R.H."/>
            <person name="Rice C.M."/>
            <person name="Vaudin M."/>
            <person name="Coulson A."/>
            <person name="Nelson D.L."/>
            <person name="Weinstock G."/>
            <person name="Sulston J.E."/>
            <person name="Durbin R."/>
            <person name="Hubbard T."/>
            <person name="Gibbs R.A."/>
            <person name="Beck S."/>
            <person name="Rogers J."/>
            <person name="Bentley D.R."/>
        </authorList>
    </citation>
    <scope>NUCLEOTIDE SEQUENCE [LARGE SCALE GENOMIC DNA]</scope>
</reference>
<dbReference type="GeneID" id="102723547"/>
<reference evidence="2 3" key="2">
    <citation type="journal article" date="2004" name="Nature">
        <title>Finishing the euchromatic sequence of the human genome.</title>
        <authorList>
            <consortium name="International Human Genome Sequencing Consortium"/>
        </authorList>
    </citation>
    <scope>NUCLEOTIDE SEQUENCE [LARGE SCALE GENOMIC DNA]</scope>
</reference>